<organism evidence="1 2">
    <name type="scientific">Rhamnella rubrinervis</name>
    <dbReference type="NCBI Taxonomy" id="2594499"/>
    <lineage>
        <taxon>Eukaryota</taxon>
        <taxon>Viridiplantae</taxon>
        <taxon>Streptophyta</taxon>
        <taxon>Embryophyta</taxon>
        <taxon>Tracheophyta</taxon>
        <taxon>Spermatophyta</taxon>
        <taxon>Magnoliopsida</taxon>
        <taxon>eudicotyledons</taxon>
        <taxon>Gunneridae</taxon>
        <taxon>Pentapetalae</taxon>
        <taxon>rosids</taxon>
        <taxon>fabids</taxon>
        <taxon>Rosales</taxon>
        <taxon>Rhamnaceae</taxon>
        <taxon>rhamnoid group</taxon>
        <taxon>Rhamneae</taxon>
        <taxon>Rhamnella</taxon>
    </lineage>
</organism>
<sequence>MASQGVLEFFRRKKLNDLLLNKLKLKLLSVMPLRIFEEKQIETRIPLRRLPSTCLVEESNVYGRDDDKQVIIKWFLTDDATCNKVQYEEFCFDTDYYENNPNRYPFIIGLSWLVLLKFYFNWKFSIMGSLVVFAMDTGHVVGIDILYRLVMNPKRGCNRTTNLSGTVDSAGGLAFDRDTLERLMETLNISA</sequence>
<dbReference type="Proteomes" id="UP000796880">
    <property type="component" value="Unassembled WGS sequence"/>
</dbReference>
<evidence type="ECO:0000313" key="2">
    <source>
        <dbReference type="Proteomes" id="UP000796880"/>
    </source>
</evidence>
<evidence type="ECO:0000313" key="1">
    <source>
        <dbReference type="EMBL" id="KAF3437370.1"/>
    </source>
</evidence>
<proteinExistence type="predicted"/>
<keyword evidence="2" id="KW-1185">Reference proteome</keyword>
<name>A0A8K0E0W5_9ROSA</name>
<dbReference type="AlphaFoldDB" id="A0A8K0E0W5"/>
<dbReference type="EMBL" id="VOIH02000009">
    <property type="protein sequence ID" value="KAF3437370.1"/>
    <property type="molecule type" value="Genomic_DNA"/>
</dbReference>
<gene>
    <name evidence="1" type="ORF">FNV43_RR20123</name>
</gene>
<accession>A0A8K0E0W5</accession>
<protein>
    <submittedName>
        <fullName evidence="1">Uncharacterized protein</fullName>
    </submittedName>
</protein>
<reference evidence="1" key="1">
    <citation type="submission" date="2020-03" db="EMBL/GenBank/DDBJ databases">
        <title>A high-quality chromosome-level genome assembly of a woody plant with both climbing and erect habits, Rhamnella rubrinervis.</title>
        <authorList>
            <person name="Lu Z."/>
            <person name="Yang Y."/>
            <person name="Zhu X."/>
            <person name="Sun Y."/>
        </authorList>
    </citation>
    <scope>NUCLEOTIDE SEQUENCE</scope>
    <source>
        <strain evidence="1">BYM</strain>
        <tissue evidence="1">Leaf</tissue>
    </source>
</reference>
<comment type="caution">
    <text evidence="1">The sequence shown here is derived from an EMBL/GenBank/DDBJ whole genome shotgun (WGS) entry which is preliminary data.</text>
</comment>